<evidence type="ECO:0000313" key="4">
    <source>
        <dbReference type="Proteomes" id="UP000646877"/>
    </source>
</evidence>
<name>A0A8I2KQR6_9GAMM</name>
<keyword evidence="5" id="KW-1185">Reference proteome</keyword>
<dbReference type="Proteomes" id="UP001304419">
    <property type="component" value="Chromosome 2"/>
</dbReference>
<dbReference type="InterPro" id="IPR007541">
    <property type="entry name" value="Uncharacterised_BSP"/>
</dbReference>
<protein>
    <submittedName>
        <fullName evidence="3">Basic secretory protein-like protein</fullName>
    </submittedName>
    <submittedName>
        <fullName evidence="2">Secretion protein</fullName>
    </submittedName>
</protein>
<dbReference type="RefSeq" id="WP_045990108.1">
    <property type="nucleotide sequence ID" value="NZ_CBCSDF010000005.1"/>
</dbReference>
<dbReference type="AlphaFoldDB" id="A0A8I2KQR6"/>
<accession>A0A8I2KQR6</accession>
<feature type="signal peptide" evidence="1">
    <location>
        <begin position="1"/>
        <end position="22"/>
    </location>
</feature>
<reference evidence="3 5" key="2">
    <citation type="submission" date="2023-10" db="EMBL/GenBank/DDBJ databases">
        <title>To unveil natural product biosynthetic capacity in Pseudoalteromonas.</title>
        <authorList>
            <person name="Wang J."/>
        </authorList>
    </citation>
    <scope>NUCLEOTIDE SEQUENCE [LARGE SCALE GENOMIC DNA]</scope>
    <source>
        <strain evidence="3 5">DSM 15914</strain>
    </source>
</reference>
<organism evidence="2 4">
    <name type="scientific">Pseudoalteromonas maricaloris</name>
    <dbReference type="NCBI Taxonomy" id="184924"/>
    <lineage>
        <taxon>Bacteria</taxon>
        <taxon>Pseudomonadati</taxon>
        <taxon>Pseudomonadota</taxon>
        <taxon>Gammaproteobacteria</taxon>
        <taxon>Alteromonadales</taxon>
        <taxon>Pseudoalteromonadaceae</taxon>
        <taxon>Pseudoalteromonas</taxon>
    </lineage>
</organism>
<evidence type="ECO:0000256" key="1">
    <source>
        <dbReference type="SAM" id="SignalP"/>
    </source>
</evidence>
<proteinExistence type="predicted"/>
<feature type="chain" id="PRO_5034981760" evidence="1">
    <location>
        <begin position="23"/>
        <end position="255"/>
    </location>
</feature>
<dbReference type="PANTHER" id="PTHR33321">
    <property type="match status" value="1"/>
</dbReference>
<evidence type="ECO:0000313" key="3">
    <source>
        <dbReference type="EMBL" id="WOX31485.1"/>
    </source>
</evidence>
<reference evidence="2" key="1">
    <citation type="submission" date="2019-10" db="EMBL/GenBank/DDBJ databases">
        <authorList>
            <person name="Paulsen S."/>
        </authorList>
    </citation>
    <scope>NUCLEOTIDE SEQUENCE</scope>
    <source>
        <strain evidence="2">LMG 19692</strain>
    </source>
</reference>
<dbReference type="Pfam" id="PF04450">
    <property type="entry name" value="BSP"/>
    <property type="match status" value="1"/>
</dbReference>
<gene>
    <name evidence="2" type="ORF">F9Y85_12760</name>
    <name evidence="3" type="ORF">R5H13_21340</name>
</gene>
<keyword evidence="1" id="KW-0732">Signal</keyword>
<dbReference type="Proteomes" id="UP000646877">
    <property type="component" value="Unassembled WGS sequence"/>
</dbReference>
<dbReference type="PANTHER" id="PTHR33321:SF12">
    <property type="entry name" value="PLANT BASIC SECRETORY PROTEIN (BSP) FAMILY PROTEIN"/>
    <property type="match status" value="1"/>
</dbReference>
<dbReference type="EMBL" id="CP137579">
    <property type="protein sequence ID" value="WOX31485.1"/>
    <property type="molecule type" value="Genomic_DNA"/>
</dbReference>
<evidence type="ECO:0000313" key="5">
    <source>
        <dbReference type="Proteomes" id="UP001304419"/>
    </source>
</evidence>
<dbReference type="EMBL" id="WEIA01000007">
    <property type="protein sequence ID" value="NLR22178.1"/>
    <property type="molecule type" value="Genomic_DNA"/>
</dbReference>
<sequence length="255" mass="28986">MVKAGIFLAAMTTFASAPFALANDIDNAAAQLKPIAFQSDLAWRQFPLPAVSLSKTTKINHYAWQEIDNKVIEQISYNVARLLYKDMRMAPKLPTLHIVFEDLKGVAYKEGDFNGATIHISANYMENFSKSHSETESVDELIGILYHEIAHAYQLDDHNYKEIGPIIEGIADVVRLKAGYIPDDIQNPGGNYKDGYKNTAFFIDWLSKQSNRDLLQEINAQLDPHDDIKWDWQYFEQSAGVKLDTAWRHYQASLL</sequence>
<evidence type="ECO:0000313" key="2">
    <source>
        <dbReference type="EMBL" id="NLR22178.1"/>
    </source>
</evidence>